<keyword evidence="5 7" id="KW-1133">Transmembrane helix</keyword>
<dbReference type="PANTHER" id="PTHR30353:SF0">
    <property type="entry name" value="TRANSMEMBRANE PROTEIN"/>
    <property type="match status" value="1"/>
</dbReference>
<feature type="transmembrane region" description="Helical" evidence="7">
    <location>
        <begin position="23"/>
        <end position="45"/>
    </location>
</feature>
<feature type="transmembrane region" description="Helical" evidence="7">
    <location>
        <begin position="66"/>
        <end position="83"/>
    </location>
</feature>
<evidence type="ECO:0000256" key="2">
    <source>
        <dbReference type="ARBA" id="ARBA00010792"/>
    </source>
</evidence>
<feature type="domain" description="VTT" evidence="8">
    <location>
        <begin position="45"/>
        <end position="170"/>
    </location>
</feature>
<dbReference type="InterPro" id="IPR032816">
    <property type="entry name" value="VTT_dom"/>
</dbReference>
<evidence type="ECO:0000313" key="10">
    <source>
        <dbReference type="Proteomes" id="UP000242501"/>
    </source>
</evidence>
<reference evidence="10" key="1">
    <citation type="submission" date="2016-09" db="EMBL/GenBank/DDBJ databases">
        <authorList>
            <person name="Varghese N."/>
            <person name="Submissions S."/>
        </authorList>
    </citation>
    <scope>NUCLEOTIDE SEQUENCE [LARGE SCALE GENOMIC DNA]</scope>
    <source>
        <strain evidence="10">ANC 4422</strain>
    </source>
</reference>
<proteinExistence type="inferred from homology"/>
<sequence length="181" mass="20602">MSFFDLLLSFENYLPVLVQEYGIWIYAILFFVIFAETAFIFMFFLPGDSLLLAIGAICATTDFLHVDYMIILLFFAAILGYMVNYSTGKLLGRPISESNSRWIKKEYLIKTEEYFIKHGGKTILMARFIPFARSFAPFAAGSSHMNYVSFMMYNIVGAFIWIVLLVGIGYLLASGVLGFMK</sequence>
<organism evidence="9 10">
    <name type="scientific">Acinetobacter boissieri</name>
    <dbReference type="NCBI Taxonomy" id="1219383"/>
    <lineage>
        <taxon>Bacteria</taxon>
        <taxon>Pseudomonadati</taxon>
        <taxon>Pseudomonadota</taxon>
        <taxon>Gammaproteobacteria</taxon>
        <taxon>Moraxellales</taxon>
        <taxon>Moraxellaceae</taxon>
        <taxon>Acinetobacter</taxon>
    </lineage>
</organism>
<dbReference type="EMBL" id="FMYL01000014">
    <property type="protein sequence ID" value="SDC25440.1"/>
    <property type="molecule type" value="Genomic_DNA"/>
</dbReference>
<evidence type="ECO:0000256" key="3">
    <source>
        <dbReference type="ARBA" id="ARBA00022475"/>
    </source>
</evidence>
<dbReference type="Pfam" id="PF09335">
    <property type="entry name" value="VTT_dom"/>
    <property type="match status" value="1"/>
</dbReference>
<gene>
    <name evidence="9" type="ORF">SAMN05421733_11416</name>
</gene>
<name>A0A1G6K358_9GAMM</name>
<dbReference type="PANTHER" id="PTHR30353">
    <property type="entry name" value="INNER MEMBRANE PROTEIN DEDA-RELATED"/>
    <property type="match status" value="1"/>
</dbReference>
<keyword evidence="6 7" id="KW-0472">Membrane</keyword>
<evidence type="ECO:0000256" key="1">
    <source>
        <dbReference type="ARBA" id="ARBA00004651"/>
    </source>
</evidence>
<keyword evidence="3 7" id="KW-1003">Cell membrane</keyword>
<dbReference type="Proteomes" id="UP000242501">
    <property type="component" value="Unassembled WGS sequence"/>
</dbReference>
<comment type="caution">
    <text evidence="7">Lacks conserved residue(s) required for the propagation of feature annotation.</text>
</comment>
<protein>
    <submittedName>
        <fullName evidence="9">Membrane-associated protein</fullName>
    </submittedName>
</protein>
<keyword evidence="4 7" id="KW-0812">Transmembrane</keyword>
<accession>A0A1G6K358</accession>
<evidence type="ECO:0000259" key="8">
    <source>
        <dbReference type="Pfam" id="PF09335"/>
    </source>
</evidence>
<comment type="similarity">
    <text evidence="2 7">Belongs to the DedA family.</text>
</comment>
<evidence type="ECO:0000256" key="5">
    <source>
        <dbReference type="ARBA" id="ARBA00022989"/>
    </source>
</evidence>
<keyword evidence="10" id="KW-1185">Reference proteome</keyword>
<dbReference type="GO" id="GO:0005886">
    <property type="term" value="C:plasma membrane"/>
    <property type="evidence" value="ECO:0007669"/>
    <property type="project" value="UniProtKB-SubCell"/>
</dbReference>
<feature type="transmembrane region" description="Helical" evidence="7">
    <location>
        <begin position="151"/>
        <end position="173"/>
    </location>
</feature>
<evidence type="ECO:0000313" key="9">
    <source>
        <dbReference type="EMBL" id="SDC25440.1"/>
    </source>
</evidence>
<dbReference type="AlphaFoldDB" id="A0A1G6K358"/>
<dbReference type="InterPro" id="IPR032818">
    <property type="entry name" value="DedA-like"/>
</dbReference>
<evidence type="ECO:0000256" key="4">
    <source>
        <dbReference type="ARBA" id="ARBA00022692"/>
    </source>
</evidence>
<comment type="subcellular location">
    <subcellularLocation>
        <location evidence="1 7">Cell membrane</location>
        <topology evidence="1 7">Multi-pass membrane protein</topology>
    </subcellularLocation>
</comment>
<evidence type="ECO:0000256" key="7">
    <source>
        <dbReference type="RuleBase" id="RU367016"/>
    </source>
</evidence>
<dbReference type="RefSeq" id="WP_092749927.1">
    <property type="nucleotide sequence ID" value="NZ_FMYL01000014.1"/>
</dbReference>
<evidence type="ECO:0000256" key="6">
    <source>
        <dbReference type="ARBA" id="ARBA00023136"/>
    </source>
</evidence>
<dbReference type="OrthoDB" id="9813426at2"/>